<protein>
    <submittedName>
        <fullName evidence="1">SLAP domain-containing protein</fullName>
    </submittedName>
</protein>
<dbReference type="AlphaFoldDB" id="A0A285CV40"/>
<accession>A0A285CV40</accession>
<reference evidence="1 2" key="1">
    <citation type="submission" date="2017-08" db="EMBL/GenBank/DDBJ databases">
        <authorList>
            <person name="de Groot N.N."/>
        </authorList>
    </citation>
    <scope>NUCLEOTIDE SEQUENCE [LARGE SCALE GENOMIC DNA]</scope>
    <source>
        <strain evidence="1 2">JC228</strain>
    </source>
</reference>
<dbReference type="OrthoDB" id="1907642at2"/>
<name>A0A285CV40_9BACI</name>
<dbReference type="Proteomes" id="UP000219546">
    <property type="component" value="Unassembled WGS sequence"/>
</dbReference>
<proteinExistence type="predicted"/>
<organism evidence="1 2">
    <name type="scientific">Bacillus oleivorans</name>
    <dbReference type="NCBI Taxonomy" id="1448271"/>
    <lineage>
        <taxon>Bacteria</taxon>
        <taxon>Bacillati</taxon>
        <taxon>Bacillota</taxon>
        <taxon>Bacilli</taxon>
        <taxon>Bacillales</taxon>
        <taxon>Bacillaceae</taxon>
        <taxon>Bacillus</taxon>
    </lineage>
</organism>
<dbReference type="NCBIfam" id="TIGR04398">
    <property type="entry name" value="SLAP_DUP"/>
    <property type="match status" value="1"/>
</dbReference>
<dbReference type="EMBL" id="OAOP01000004">
    <property type="protein sequence ID" value="SNX70886.1"/>
    <property type="molecule type" value="Genomic_DNA"/>
</dbReference>
<sequence>MQTLKYESSWDKTISVKDRKRIEYVFQMTSLSKHTSIEFTPLWQAVNHKGELLATVLVQNFSKHPLSFHYKKLRYVENTEIVAEHTFTFSALVIEPETSMPWTFIFPIESLRKQTFETGYLELI</sequence>
<evidence type="ECO:0000313" key="2">
    <source>
        <dbReference type="Proteomes" id="UP000219546"/>
    </source>
</evidence>
<keyword evidence="2" id="KW-1185">Reference proteome</keyword>
<gene>
    <name evidence="1" type="ORF">SAMN05877753_104416</name>
</gene>
<evidence type="ECO:0000313" key="1">
    <source>
        <dbReference type="EMBL" id="SNX70886.1"/>
    </source>
</evidence>
<dbReference type="RefSeq" id="WP_097158787.1">
    <property type="nucleotide sequence ID" value="NZ_JBEPMQ010000006.1"/>
</dbReference>
<dbReference type="InterPro" id="IPR030910">
    <property type="entry name" value="SLAP_dom"/>
</dbReference>